<feature type="domain" description="SCAN box" evidence="4">
    <location>
        <begin position="45"/>
        <end position="126"/>
    </location>
</feature>
<dbReference type="PROSITE" id="PS50804">
    <property type="entry name" value="SCAN_BOX"/>
    <property type="match status" value="1"/>
</dbReference>
<proteinExistence type="predicted"/>
<dbReference type="AlphaFoldDB" id="A0A8C8Z5C9"/>
<sequence>MMSRELKADLQMGSVRESKGSVKESSSQSKKCSIQIEDLDPESARRLFWSFSYHEAPGPLEAVSQLQKLCRQWLRPEINSKERIFDLLVLDRFLALLPREIQNWVQKHHPQNVKQAVFLVECLQRKPDGAKNEVRKRIPYICNEIG</sequence>
<dbReference type="SMART" id="SM00431">
    <property type="entry name" value="SCAN"/>
    <property type="match status" value="1"/>
</dbReference>
<dbReference type="PANTHER" id="PTHR45935">
    <property type="entry name" value="PROTEIN ZBED8-RELATED"/>
    <property type="match status" value="1"/>
</dbReference>
<feature type="region of interest" description="Disordered" evidence="3">
    <location>
        <begin position="1"/>
        <end position="33"/>
    </location>
</feature>
<reference evidence="5" key="1">
    <citation type="submission" date="2025-08" db="UniProtKB">
        <authorList>
            <consortium name="Ensembl"/>
        </authorList>
    </citation>
    <scope>IDENTIFICATION</scope>
</reference>
<dbReference type="PANTHER" id="PTHR45935:SF24">
    <property type="entry name" value="SCAN BOX DOMAIN-CONTAINING PROTEIN"/>
    <property type="match status" value="1"/>
</dbReference>
<keyword evidence="1 2" id="KW-0539">Nucleus</keyword>
<evidence type="ECO:0000313" key="5">
    <source>
        <dbReference type="Ensembl" id="ENSPSMP00000008941.1"/>
    </source>
</evidence>
<dbReference type="Pfam" id="PF02023">
    <property type="entry name" value="SCAN"/>
    <property type="match status" value="1"/>
</dbReference>
<comment type="subcellular location">
    <subcellularLocation>
        <location evidence="2">Nucleus</location>
    </subcellularLocation>
</comment>
<accession>A0A8C8Z5C9</accession>
<evidence type="ECO:0000256" key="2">
    <source>
        <dbReference type="PROSITE-ProRule" id="PRU00187"/>
    </source>
</evidence>
<keyword evidence="6" id="KW-1185">Reference proteome</keyword>
<reference evidence="5" key="2">
    <citation type="submission" date="2025-09" db="UniProtKB">
        <authorList>
            <consortium name="Ensembl"/>
        </authorList>
    </citation>
    <scope>IDENTIFICATION</scope>
</reference>
<dbReference type="CDD" id="cd07936">
    <property type="entry name" value="SCAN"/>
    <property type="match status" value="1"/>
</dbReference>
<evidence type="ECO:0000256" key="1">
    <source>
        <dbReference type="ARBA" id="ARBA00023242"/>
    </source>
</evidence>
<name>A0A8C8Z5C9_PROSS</name>
<feature type="compositionally biased region" description="Low complexity" evidence="3">
    <location>
        <begin position="23"/>
        <end position="33"/>
    </location>
</feature>
<dbReference type="Ensembl" id="ENSPSMT00000010500.1">
    <property type="protein sequence ID" value="ENSPSMP00000008941.1"/>
    <property type="gene ID" value="ENSPSMG00000006550.1"/>
</dbReference>
<evidence type="ECO:0000313" key="6">
    <source>
        <dbReference type="Proteomes" id="UP000694414"/>
    </source>
</evidence>
<dbReference type="GeneTree" id="ENSGT00940000162817"/>
<protein>
    <recommendedName>
        <fullName evidence="4">SCAN box domain-containing protein</fullName>
    </recommendedName>
</protein>
<dbReference type="FunFam" id="1.10.4020.10:FF:000001">
    <property type="entry name" value="zinc finger protein 263 isoform X1"/>
    <property type="match status" value="1"/>
</dbReference>
<dbReference type="GO" id="GO:0005634">
    <property type="term" value="C:nucleus"/>
    <property type="evidence" value="ECO:0007669"/>
    <property type="project" value="UniProtKB-SubCell"/>
</dbReference>
<organism evidence="5 6">
    <name type="scientific">Prolemur simus</name>
    <name type="common">Greater bamboo lemur</name>
    <name type="synonym">Hapalemur simus</name>
    <dbReference type="NCBI Taxonomy" id="1328070"/>
    <lineage>
        <taxon>Eukaryota</taxon>
        <taxon>Metazoa</taxon>
        <taxon>Chordata</taxon>
        <taxon>Craniata</taxon>
        <taxon>Vertebrata</taxon>
        <taxon>Euteleostomi</taxon>
        <taxon>Mammalia</taxon>
        <taxon>Eutheria</taxon>
        <taxon>Euarchontoglires</taxon>
        <taxon>Primates</taxon>
        <taxon>Strepsirrhini</taxon>
        <taxon>Lemuriformes</taxon>
        <taxon>Lemuridae</taxon>
        <taxon>Prolemur</taxon>
    </lineage>
</organism>
<dbReference type="InterPro" id="IPR003309">
    <property type="entry name" value="SCAN_dom"/>
</dbReference>
<dbReference type="Gene3D" id="1.10.4020.10">
    <property type="entry name" value="DNA breaking-rejoining enzymes"/>
    <property type="match status" value="1"/>
</dbReference>
<dbReference type="InterPro" id="IPR038269">
    <property type="entry name" value="SCAN_sf"/>
</dbReference>
<dbReference type="InterPro" id="IPR050916">
    <property type="entry name" value="SCAN-C2H2_zinc_finger"/>
</dbReference>
<evidence type="ECO:0000256" key="3">
    <source>
        <dbReference type="SAM" id="MobiDB-lite"/>
    </source>
</evidence>
<dbReference type="SUPFAM" id="SSF47353">
    <property type="entry name" value="Retrovirus capsid dimerization domain-like"/>
    <property type="match status" value="1"/>
</dbReference>
<evidence type="ECO:0000259" key="4">
    <source>
        <dbReference type="PROSITE" id="PS50804"/>
    </source>
</evidence>
<dbReference type="Proteomes" id="UP000694414">
    <property type="component" value="Unplaced"/>
</dbReference>